<keyword evidence="5" id="KW-0223">Dioxygenase</keyword>
<dbReference type="PANTHER" id="PTHR10209">
    <property type="entry name" value="OXIDOREDUCTASE, 2OG-FE II OXYGENASE FAMILY PROTEIN"/>
    <property type="match status" value="1"/>
</dbReference>
<dbReference type="PANTHER" id="PTHR10209:SF885">
    <property type="entry name" value="2OG-FE(II) OXYGENASE FAMILY, PUTATIVE (AFU_ORTHOLOGUE AFUA_2G00750)-RELATED"/>
    <property type="match status" value="1"/>
</dbReference>
<protein>
    <submittedName>
        <fullName evidence="5">2-oxoglutarate-dependent dioxygenase</fullName>
    </submittedName>
</protein>
<reference evidence="5 6" key="1">
    <citation type="submission" date="2022-03" db="EMBL/GenBank/DDBJ databases">
        <title>Genome data of Colletotrichum spp.</title>
        <authorList>
            <person name="Utami Y.D."/>
            <person name="Hiruma K."/>
        </authorList>
    </citation>
    <scope>NUCLEOTIDE SEQUENCE [LARGE SCALE GENOMIC DNA]</scope>
    <source>
        <strain evidence="5 6">MAFF 239500</strain>
    </source>
</reference>
<evidence type="ECO:0000256" key="1">
    <source>
        <dbReference type="ARBA" id="ARBA00022723"/>
    </source>
</evidence>
<keyword evidence="3" id="KW-0408">Iron</keyword>
<comment type="caution">
    <text evidence="5">The sequence shown here is derived from an EMBL/GenBank/DDBJ whole genome shotgun (WGS) entry which is preliminary data.</text>
</comment>
<dbReference type="SUPFAM" id="SSF51197">
    <property type="entry name" value="Clavaminate synthase-like"/>
    <property type="match status" value="1"/>
</dbReference>
<gene>
    <name evidence="5" type="ORF">ColSpa_11844</name>
</gene>
<dbReference type="Gene3D" id="2.60.120.330">
    <property type="entry name" value="B-lactam Antibiotic, Isopenicillin N Synthase, Chain"/>
    <property type="match status" value="1"/>
</dbReference>
<dbReference type="EMBL" id="BQXU01000051">
    <property type="protein sequence ID" value="GKT51663.1"/>
    <property type="molecule type" value="Genomic_DNA"/>
</dbReference>
<dbReference type="RefSeq" id="XP_049134013.1">
    <property type="nucleotide sequence ID" value="XM_049278056.1"/>
</dbReference>
<keyword evidence="2" id="KW-0560">Oxidoreductase</keyword>
<proteinExistence type="predicted"/>
<dbReference type="Proteomes" id="UP001055115">
    <property type="component" value="Unassembled WGS sequence"/>
</dbReference>
<evidence type="ECO:0000259" key="4">
    <source>
        <dbReference type="Pfam" id="PF14226"/>
    </source>
</evidence>
<accession>A0AA37UTC6</accession>
<feature type="domain" description="Non-haem dioxygenase N-terminal" evidence="4">
    <location>
        <begin position="10"/>
        <end position="111"/>
    </location>
</feature>
<dbReference type="GO" id="GO:0051213">
    <property type="term" value="F:dioxygenase activity"/>
    <property type="evidence" value="ECO:0007669"/>
    <property type="project" value="UniProtKB-KW"/>
</dbReference>
<name>A0AA37UTC6_9PEZI</name>
<dbReference type="Pfam" id="PF14226">
    <property type="entry name" value="DIOX_N"/>
    <property type="match status" value="1"/>
</dbReference>
<keyword evidence="1" id="KW-0479">Metal-binding</keyword>
<dbReference type="GO" id="GO:0046872">
    <property type="term" value="F:metal ion binding"/>
    <property type="evidence" value="ECO:0007669"/>
    <property type="project" value="UniProtKB-KW"/>
</dbReference>
<evidence type="ECO:0000256" key="2">
    <source>
        <dbReference type="ARBA" id="ARBA00023002"/>
    </source>
</evidence>
<sequence>MSSGGSFTAIPTIDLSFPDDPASEAKLLDQLHHALVNVGFLYVVNHSVPAKIVTDVVEALPKLFALPAEAKDEIALRNSPHFLGYSSDGSETTAGKADRREQVEFATELEDGWSADLPLRERLRAQIRSEPRPRP</sequence>
<keyword evidence="6" id="KW-1185">Reference proteome</keyword>
<dbReference type="InterPro" id="IPR027443">
    <property type="entry name" value="IPNS-like_sf"/>
</dbReference>
<dbReference type="InterPro" id="IPR026992">
    <property type="entry name" value="DIOX_N"/>
</dbReference>
<organism evidence="5 6">
    <name type="scientific">Colletotrichum spaethianum</name>
    <dbReference type="NCBI Taxonomy" id="700344"/>
    <lineage>
        <taxon>Eukaryota</taxon>
        <taxon>Fungi</taxon>
        <taxon>Dikarya</taxon>
        <taxon>Ascomycota</taxon>
        <taxon>Pezizomycotina</taxon>
        <taxon>Sordariomycetes</taxon>
        <taxon>Hypocreomycetidae</taxon>
        <taxon>Glomerellales</taxon>
        <taxon>Glomerellaceae</taxon>
        <taxon>Colletotrichum</taxon>
        <taxon>Colletotrichum spaethianum species complex</taxon>
    </lineage>
</organism>
<evidence type="ECO:0000256" key="3">
    <source>
        <dbReference type="ARBA" id="ARBA00023004"/>
    </source>
</evidence>
<dbReference type="GeneID" id="73332646"/>
<dbReference type="AlphaFoldDB" id="A0AA37UTC6"/>
<evidence type="ECO:0000313" key="6">
    <source>
        <dbReference type="Proteomes" id="UP001055115"/>
    </source>
</evidence>
<evidence type="ECO:0000313" key="5">
    <source>
        <dbReference type="EMBL" id="GKT51663.1"/>
    </source>
</evidence>